<dbReference type="GO" id="GO:0003677">
    <property type="term" value="F:DNA binding"/>
    <property type="evidence" value="ECO:0007669"/>
    <property type="project" value="InterPro"/>
</dbReference>
<evidence type="ECO:0000313" key="3">
    <source>
        <dbReference type="EMBL" id="VEB88558.1"/>
    </source>
</evidence>
<dbReference type="AlphaFoldDB" id="A0A078LN96"/>
<evidence type="ECO:0000313" key="1">
    <source>
        <dbReference type="EMBL" id="CDZ85694.1"/>
    </source>
</evidence>
<proteinExistence type="predicted"/>
<gene>
    <name evidence="1" type="ORF">BN1086_03916</name>
    <name evidence="2" type="ORF">NCTC10786_06602</name>
    <name evidence="3" type="ORF">NCTC11075_01880</name>
</gene>
<dbReference type="InterPro" id="IPR016032">
    <property type="entry name" value="Sig_transdc_resp-reg_C-effctor"/>
</dbReference>
<protein>
    <submittedName>
        <fullName evidence="1">Regulatory protein</fullName>
    </submittedName>
</protein>
<dbReference type="Proteomes" id="UP000270272">
    <property type="component" value="Chromosome"/>
</dbReference>
<evidence type="ECO:0000313" key="5">
    <source>
        <dbReference type="Proteomes" id="UP000270272"/>
    </source>
</evidence>
<dbReference type="SUPFAM" id="SSF46894">
    <property type="entry name" value="C-terminal effector domain of the bipartite response regulators"/>
    <property type="match status" value="1"/>
</dbReference>
<dbReference type="EMBL" id="LK931336">
    <property type="protein sequence ID" value="CDZ85694.1"/>
    <property type="molecule type" value="Genomic_DNA"/>
</dbReference>
<sequence length="233" mass="26883">MELDVKLKNLTCSSCSLHCKIMPEKSPRLQYCANACFCMWPEESIYFNRGVIEGILNNNHNARLNGYIFVDFSISFLRLFLDKQWIDYLASTRMGIVLVSDRNMQSLANYWRKHHPAVSVVIYHDDGLAVANEKIRQVFIGRHLSFTKGNTLTQTEFIIMGNMVAGKNPHQIAELLSMDIRSVYAYKQRIEKRMGGKINTLFIHSHPLSNEKAAFPMITKECKGSLIHLQRRR</sequence>
<dbReference type="PATRIC" id="fig|545.11.peg.3090"/>
<dbReference type="GO" id="GO:0006355">
    <property type="term" value="P:regulation of DNA-templated transcription"/>
    <property type="evidence" value="ECO:0007669"/>
    <property type="project" value="InterPro"/>
</dbReference>
<name>A0A078LN96_CITKO</name>
<evidence type="ECO:0000313" key="4">
    <source>
        <dbReference type="Proteomes" id="UP000251584"/>
    </source>
</evidence>
<organism evidence="1">
    <name type="scientific">Citrobacter koseri</name>
    <name type="common">Citrobacter diversus</name>
    <dbReference type="NCBI Taxonomy" id="545"/>
    <lineage>
        <taxon>Bacteria</taxon>
        <taxon>Pseudomonadati</taxon>
        <taxon>Pseudomonadota</taxon>
        <taxon>Gammaproteobacteria</taxon>
        <taxon>Enterobacterales</taxon>
        <taxon>Enterobacteriaceae</taxon>
        <taxon>Citrobacter</taxon>
    </lineage>
</organism>
<dbReference type="RefSeq" id="WP_024130913.1">
    <property type="nucleotide sequence ID" value="NZ_AP023452.1"/>
</dbReference>
<reference evidence="2 4" key="2">
    <citation type="submission" date="2018-06" db="EMBL/GenBank/DDBJ databases">
        <authorList>
            <consortium name="Pathogen Informatics"/>
            <person name="Doyle S."/>
        </authorList>
    </citation>
    <scope>NUCLEOTIDE SEQUENCE [LARGE SCALE GENOMIC DNA]</scope>
    <source>
        <strain evidence="2 4">NCTC10786</strain>
    </source>
</reference>
<dbReference type="EMBL" id="UAVY01000011">
    <property type="protein sequence ID" value="SQB42589.1"/>
    <property type="molecule type" value="Genomic_DNA"/>
</dbReference>
<dbReference type="GeneID" id="45137838"/>
<reference evidence="1" key="1">
    <citation type="submission" date="2014-06" db="EMBL/GenBank/DDBJ databases">
        <authorList>
            <person name="Urmite Genomes Urmite Genomes"/>
        </authorList>
    </citation>
    <scope>NUCLEOTIDE SEQUENCE</scope>
</reference>
<evidence type="ECO:0000313" key="2">
    <source>
        <dbReference type="EMBL" id="SQB42589.1"/>
    </source>
</evidence>
<reference evidence="3 5" key="3">
    <citation type="submission" date="2018-12" db="EMBL/GenBank/DDBJ databases">
        <authorList>
            <consortium name="Pathogen Informatics"/>
        </authorList>
    </citation>
    <scope>NUCLEOTIDE SEQUENCE [LARGE SCALE GENOMIC DNA]</scope>
    <source>
        <strain evidence="3 5">NCTC11075</strain>
    </source>
</reference>
<dbReference type="EMBL" id="LR134204">
    <property type="protein sequence ID" value="VEB88558.1"/>
    <property type="molecule type" value="Genomic_DNA"/>
</dbReference>
<dbReference type="Proteomes" id="UP000251584">
    <property type="component" value="Unassembled WGS sequence"/>
</dbReference>
<accession>A0A078LN96</accession>